<dbReference type="InterPro" id="IPR039248">
    <property type="entry name" value="Ptase_RsbX"/>
</dbReference>
<dbReference type="PANTHER" id="PTHR35801">
    <property type="entry name" value="PHOSPHOSERINE PHOSPHATASE RSBX"/>
    <property type="match status" value="1"/>
</dbReference>
<dbReference type="Pfam" id="PF07228">
    <property type="entry name" value="SpoIIE"/>
    <property type="match status" value="1"/>
</dbReference>
<evidence type="ECO:0000259" key="1">
    <source>
        <dbReference type="SMART" id="SM00331"/>
    </source>
</evidence>
<dbReference type="SMART" id="SM00331">
    <property type="entry name" value="PP2C_SIG"/>
    <property type="match status" value="1"/>
</dbReference>
<gene>
    <name evidence="2" type="ORF">SDC9_76676</name>
</gene>
<dbReference type="InterPro" id="IPR036457">
    <property type="entry name" value="PPM-type-like_dom_sf"/>
</dbReference>
<dbReference type="SUPFAM" id="SSF81606">
    <property type="entry name" value="PP2C-like"/>
    <property type="match status" value="1"/>
</dbReference>
<evidence type="ECO:0000313" key="2">
    <source>
        <dbReference type="EMBL" id="MPM30132.1"/>
    </source>
</evidence>
<dbReference type="PANTHER" id="PTHR35801:SF1">
    <property type="entry name" value="PHOSPHOSERINE PHOSPHATASE RSBX"/>
    <property type="match status" value="1"/>
</dbReference>
<name>A0A644YNC5_9ZZZZ</name>
<reference evidence="2" key="1">
    <citation type="submission" date="2019-08" db="EMBL/GenBank/DDBJ databases">
        <authorList>
            <person name="Kucharzyk K."/>
            <person name="Murdoch R.W."/>
            <person name="Higgins S."/>
            <person name="Loffler F."/>
        </authorList>
    </citation>
    <scope>NUCLEOTIDE SEQUENCE</scope>
</reference>
<feature type="domain" description="PPM-type phosphatase" evidence="1">
    <location>
        <begin position="5"/>
        <end position="220"/>
    </location>
</feature>
<protein>
    <recommendedName>
        <fullName evidence="1">PPM-type phosphatase domain-containing protein</fullName>
    </recommendedName>
</protein>
<organism evidence="2">
    <name type="scientific">bioreactor metagenome</name>
    <dbReference type="NCBI Taxonomy" id="1076179"/>
    <lineage>
        <taxon>unclassified sequences</taxon>
        <taxon>metagenomes</taxon>
        <taxon>ecological metagenomes</taxon>
    </lineage>
</organism>
<dbReference type="AlphaFoldDB" id="A0A644YNC5"/>
<accession>A0A644YNC5</accession>
<comment type="caution">
    <text evidence="2">The sequence shown here is derived from an EMBL/GenBank/DDBJ whole genome shotgun (WGS) entry which is preliminary data.</text>
</comment>
<dbReference type="Gene3D" id="3.60.40.10">
    <property type="entry name" value="PPM-type phosphatase domain"/>
    <property type="match status" value="1"/>
</dbReference>
<sequence>MKNIFMECGFVSLNKHGEKICGDYYTMVKKEDTTTIVLSDGLGSGIKANILATLTSKILSTMMAGNMSIEHSVHTVAKTLPVCKVRNLAYSTFTIFQFYHYDNNAYLGQFDNPTAILVREGKNYTYSSTCKIIGEKQIYESNIKLQVGDMVVLLTDGITSAGLGRVTTNGWKRDEIIKYIELWYTTNMSPQRMASTIADACMDLSLGTPQDDSTVAVFKIRKRQVVNLIIGPPEKKEEDNIILKLFFSKVGKKIVCGGSTSKMVSNYLNKPIKIVANSHDKEIPAIAQIDGVDLVTEGVITLGRVVELGRKYLEDSKISLDLENKTDGASLLAKLLFEEATDINFFIGKAINPGHEIDGVKINSSIKMEFIRELKSLLMKMDKKVKISLC</sequence>
<proteinExistence type="predicted"/>
<dbReference type="InterPro" id="IPR001932">
    <property type="entry name" value="PPM-type_phosphatase-like_dom"/>
</dbReference>
<dbReference type="EMBL" id="VSSQ01005706">
    <property type="protein sequence ID" value="MPM30132.1"/>
    <property type="molecule type" value="Genomic_DNA"/>
</dbReference>